<feature type="modified residue" description="Phosphohistidine" evidence="7">
    <location>
        <position position="48"/>
    </location>
</feature>
<dbReference type="InterPro" id="IPR037006">
    <property type="entry name" value="CheA-like_homodim_sf"/>
</dbReference>
<feature type="domain" description="Response regulatory" evidence="11">
    <location>
        <begin position="1005"/>
        <end position="1122"/>
    </location>
</feature>
<dbReference type="SMART" id="SM00448">
    <property type="entry name" value="REC"/>
    <property type="match status" value="1"/>
</dbReference>
<evidence type="ECO:0000256" key="1">
    <source>
        <dbReference type="ARBA" id="ARBA00000085"/>
    </source>
</evidence>
<gene>
    <name evidence="13" type="ORF">H1P_410010</name>
</gene>
<dbReference type="EMBL" id="CAACVJ010000346">
    <property type="protein sequence ID" value="VEP16144.1"/>
    <property type="molecule type" value="Genomic_DNA"/>
</dbReference>
<sequence length="1130" mass="124899">MNADIDRESYNYFLQEAQDLLQDIEQELLSFKEDPTTARVHNMMRSAHTLKGSAASVGLEVIKEISHVLEDAFKTLYNPEVVVDEEIESLLFQGYECLRLPLMAHFNGGSVDESSMLDRAAGVISQLQEKLGDKFDTDPPLPTSEELGFDVVKSIFETGVEEKLTDIENASSADLATTLQQKAEVFLGLGESLNLPGYGAIAEATLKALENYPDEVEIIAQLALADFRCAQQAVLNGDRAIGGEPSEELLSLAQEEIVTSKTTQSEFPITAITHVEESSSIVNPEDDALNLDSVLADAVIDSNAELITEDTTPIEKEQDVQNKTNETLNLDDLFAQAFVEEEIPTEIQNETVPESTVEADCPEAEEVKVVVEPETNSKSENNPHQADIPFSLDSLLSQTTITTSPTKLPTVVDTAPKSISPTNNNYNSTKKSSSTINNQSKNNQKAASVRVELEQLERLNHLAGELLIEQNQQTNQDKHLRGIIQGLLAQLQQHKQTLNELRDWSDRKWLNTKIFSGENQSTSNLPFEQIFDPLEMDRYDNLQLLIQKAADEAIQLENLTELVSLSNKQSRLSREAQQRLLTNVRDDLTTARMQPLGDLFNRFPRVLKQLVGVQKKPAELVLKGKEVLIDKAIVEKLYDPLLHLIRNAYDHGIDLPEARLASNKPEVGYIKIQAYNQGNRTIIEVKDDGRGINIEKIANKAIESGLITPAQAQESTKEELLDLLFEPGFSTANAVTDLSGRGVGLDVVRSQLQSLNGSVNVQTISGRGTTFTLEIPLSLTITELLVCQAKEVVYAIPVNTVEQILIPGAEQLKVLGRNHSQLTELADGNRYEDPVLDQRLSQQPVLHWQQGNEEVLVPLYKLSELTEYSTISSRFLPYCSNSALIATEGLLANHAPVILLRTTHGLIGLQVEQLLGEKELVIRTLGSAVNPPAYVYGSCILSNSDLALVLDIEKLIDRQPTNSRYSTHKLTEKATATPLLPGSVEQTDGDVIDVSPNANLPKGNLLLVVDDSLTLRQTLTKALNKFGYQVIQAENGKEAIAKLQQIPNINLVVCDVEMPHLNGFEFLSIVSQDRNLGQKPIVMLTSRSAEKYRKIAQELGASAYLTKPFIEQELLSTIDELLTAKSMINH</sequence>
<dbReference type="PRINTS" id="PR00344">
    <property type="entry name" value="BCTRLSENSOR"/>
</dbReference>
<dbReference type="OrthoDB" id="291966at2"/>
<evidence type="ECO:0000259" key="12">
    <source>
        <dbReference type="PROSITE" id="PS50894"/>
    </source>
</evidence>
<reference evidence="13 14" key="1">
    <citation type="submission" date="2019-01" db="EMBL/GenBank/DDBJ databases">
        <authorList>
            <person name="Brito A."/>
        </authorList>
    </citation>
    <scope>NUCLEOTIDE SEQUENCE [LARGE SCALE GENOMIC DNA]</scope>
    <source>
        <strain evidence="13">1</strain>
    </source>
</reference>
<dbReference type="SMART" id="SM01231">
    <property type="entry name" value="H-kinase_dim"/>
    <property type="match status" value="1"/>
</dbReference>
<dbReference type="Pfam" id="PF01584">
    <property type="entry name" value="CheW"/>
    <property type="match status" value="1"/>
</dbReference>
<dbReference type="RefSeq" id="WP_144865901.1">
    <property type="nucleotide sequence ID" value="NZ_LR213801.1"/>
</dbReference>
<dbReference type="CDD" id="cd16916">
    <property type="entry name" value="HATPase_CheA-like"/>
    <property type="match status" value="1"/>
</dbReference>
<dbReference type="SMART" id="SM00073">
    <property type="entry name" value="HPT"/>
    <property type="match status" value="1"/>
</dbReference>
<dbReference type="PANTHER" id="PTHR43395">
    <property type="entry name" value="SENSOR HISTIDINE KINASE CHEA"/>
    <property type="match status" value="1"/>
</dbReference>
<feature type="modified residue" description="4-aspartylphosphate" evidence="8">
    <location>
        <position position="1055"/>
    </location>
</feature>
<dbReference type="Proteomes" id="UP000320055">
    <property type="component" value="Unassembled WGS sequence"/>
</dbReference>
<evidence type="ECO:0000313" key="13">
    <source>
        <dbReference type="EMBL" id="VEP16144.1"/>
    </source>
</evidence>
<evidence type="ECO:0000256" key="2">
    <source>
        <dbReference type="ARBA" id="ARBA00012438"/>
    </source>
</evidence>
<keyword evidence="3 8" id="KW-0597">Phosphoprotein</keyword>
<dbReference type="GO" id="GO:0005737">
    <property type="term" value="C:cytoplasm"/>
    <property type="evidence" value="ECO:0007669"/>
    <property type="project" value="InterPro"/>
</dbReference>
<evidence type="ECO:0000256" key="5">
    <source>
        <dbReference type="ARBA" id="ARBA00022777"/>
    </source>
</evidence>
<dbReference type="GO" id="GO:0006935">
    <property type="term" value="P:chemotaxis"/>
    <property type="evidence" value="ECO:0007669"/>
    <property type="project" value="InterPro"/>
</dbReference>
<evidence type="ECO:0000256" key="9">
    <source>
        <dbReference type="SAM" id="MobiDB-lite"/>
    </source>
</evidence>
<dbReference type="Pfam" id="PF00072">
    <property type="entry name" value="Response_reg"/>
    <property type="match status" value="1"/>
</dbReference>
<protein>
    <recommendedName>
        <fullName evidence="2">histidine kinase</fullName>
        <ecNumber evidence="2">2.7.13.3</ecNumber>
    </recommendedName>
</protein>
<dbReference type="Gene3D" id="1.20.120.160">
    <property type="entry name" value="HPT domain"/>
    <property type="match status" value="1"/>
</dbReference>
<feature type="region of interest" description="Disordered" evidence="9">
    <location>
        <begin position="407"/>
        <end position="445"/>
    </location>
</feature>
<dbReference type="CDD" id="cd00088">
    <property type="entry name" value="HPT"/>
    <property type="match status" value="1"/>
</dbReference>
<dbReference type="InterPro" id="IPR036641">
    <property type="entry name" value="HPT_dom_sf"/>
</dbReference>
<dbReference type="SMART" id="SM00387">
    <property type="entry name" value="HATPase_c"/>
    <property type="match status" value="1"/>
</dbReference>
<evidence type="ECO:0000256" key="3">
    <source>
        <dbReference type="ARBA" id="ARBA00022553"/>
    </source>
</evidence>
<evidence type="ECO:0000256" key="7">
    <source>
        <dbReference type="PROSITE-ProRule" id="PRU00110"/>
    </source>
</evidence>
<dbReference type="PROSITE" id="PS50109">
    <property type="entry name" value="HIS_KIN"/>
    <property type="match status" value="1"/>
</dbReference>
<dbReference type="Pfam" id="PF02518">
    <property type="entry name" value="HATPase_c"/>
    <property type="match status" value="1"/>
</dbReference>
<dbReference type="EC" id="2.7.13.3" evidence="2"/>
<dbReference type="Gene3D" id="2.30.30.40">
    <property type="entry name" value="SH3 Domains"/>
    <property type="match status" value="1"/>
</dbReference>
<dbReference type="FunFam" id="3.30.565.10:FF:000016">
    <property type="entry name" value="Chemotaxis protein CheA, putative"/>
    <property type="match status" value="1"/>
</dbReference>
<dbReference type="SUPFAM" id="SSF55874">
    <property type="entry name" value="ATPase domain of HSP90 chaperone/DNA topoisomerase II/histidine kinase"/>
    <property type="match status" value="1"/>
</dbReference>
<evidence type="ECO:0000256" key="6">
    <source>
        <dbReference type="ARBA" id="ARBA00023012"/>
    </source>
</evidence>
<dbReference type="SUPFAM" id="SSF50341">
    <property type="entry name" value="CheW-like"/>
    <property type="match status" value="1"/>
</dbReference>
<feature type="domain" description="Histidine kinase" evidence="10">
    <location>
        <begin position="581"/>
        <end position="779"/>
    </location>
</feature>
<proteinExistence type="predicted"/>
<dbReference type="InterPro" id="IPR011006">
    <property type="entry name" value="CheY-like_superfamily"/>
</dbReference>
<evidence type="ECO:0000256" key="8">
    <source>
        <dbReference type="PROSITE-ProRule" id="PRU00169"/>
    </source>
</evidence>
<dbReference type="PROSITE" id="PS50894">
    <property type="entry name" value="HPT"/>
    <property type="match status" value="1"/>
</dbReference>
<dbReference type="Pfam" id="PF01627">
    <property type="entry name" value="Hpt"/>
    <property type="match status" value="1"/>
</dbReference>
<dbReference type="InterPro" id="IPR051315">
    <property type="entry name" value="Bact_Chemotaxis_CheA"/>
</dbReference>
<keyword evidence="6" id="KW-0902">Two-component regulatory system</keyword>
<dbReference type="SMART" id="SM00260">
    <property type="entry name" value="CheW"/>
    <property type="match status" value="1"/>
</dbReference>
<dbReference type="CDD" id="cd00156">
    <property type="entry name" value="REC"/>
    <property type="match status" value="1"/>
</dbReference>
<dbReference type="SUPFAM" id="SSF47226">
    <property type="entry name" value="Histidine-containing phosphotransfer domain, HPT domain"/>
    <property type="match status" value="1"/>
</dbReference>
<dbReference type="PANTHER" id="PTHR43395:SF1">
    <property type="entry name" value="CHEMOTAXIS PROTEIN CHEA"/>
    <property type="match status" value="1"/>
</dbReference>
<feature type="domain" description="HPt" evidence="12">
    <location>
        <begin position="2"/>
        <end position="105"/>
    </location>
</feature>
<keyword evidence="5" id="KW-0418">Kinase</keyword>
<dbReference type="InterPro" id="IPR004105">
    <property type="entry name" value="CheA-like_dim"/>
</dbReference>
<dbReference type="InterPro" id="IPR036061">
    <property type="entry name" value="CheW-like_dom_sf"/>
</dbReference>
<dbReference type="InterPro" id="IPR001789">
    <property type="entry name" value="Sig_transdc_resp-reg_receiver"/>
</dbReference>
<dbReference type="InterPro" id="IPR002545">
    <property type="entry name" value="CheW-lke_dom"/>
</dbReference>
<dbReference type="Gene3D" id="3.40.50.2300">
    <property type="match status" value="1"/>
</dbReference>
<keyword evidence="14" id="KW-1185">Reference proteome</keyword>
<dbReference type="Gene3D" id="1.10.287.560">
    <property type="entry name" value="Histidine kinase CheA-like, homodimeric domain"/>
    <property type="match status" value="1"/>
</dbReference>
<dbReference type="InterPro" id="IPR036890">
    <property type="entry name" value="HATPase_C_sf"/>
</dbReference>
<dbReference type="PROSITE" id="PS50110">
    <property type="entry name" value="RESPONSE_REGULATORY"/>
    <property type="match status" value="1"/>
</dbReference>
<dbReference type="InterPro" id="IPR008207">
    <property type="entry name" value="Sig_transdc_His_kin_Hpt_dom"/>
</dbReference>
<evidence type="ECO:0000313" key="14">
    <source>
        <dbReference type="Proteomes" id="UP000320055"/>
    </source>
</evidence>
<dbReference type="InterPro" id="IPR004358">
    <property type="entry name" value="Sig_transdc_His_kin-like_C"/>
</dbReference>
<dbReference type="Gene3D" id="3.30.565.10">
    <property type="entry name" value="Histidine kinase-like ATPase, C-terminal domain"/>
    <property type="match status" value="1"/>
</dbReference>
<evidence type="ECO:0000259" key="10">
    <source>
        <dbReference type="PROSITE" id="PS50109"/>
    </source>
</evidence>
<dbReference type="GO" id="GO:0000155">
    <property type="term" value="F:phosphorelay sensor kinase activity"/>
    <property type="evidence" value="ECO:0007669"/>
    <property type="project" value="InterPro"/>
</dbReference>
<comment type="catalytic activity">
    <reaction evidence="1">
        <text>ATP + protein L-histidine = ADP + protein N-phospho-L-histidine.</text>
        <dbReference type="EC" id="2.7.13.3"/>
    </reaction>
</comment>
<evidence type="ECO:0000256" key="4">
    <source>
        <dbReference type="ARBA" id="ARBA00022679"/>
    </source>
</evidence>
<dbReference type="InterPro" id="IPR003594">
    <property type="entry name" value="HATPase_dom"/>
</dbReference>
<dbReference type="AlphaFoldDB" id="A0A563VXG0"/>
<dbReference type="SUPFAM" id="SSF52172">
    <property type="entry name" value="CheY-like"/>
    <property type="match status" value="1"/>
</dbReference>
<accession>A0A563VXG0</accession>
<evidence type="ECO:0000259" key="11">
    <source>
        <dbReference type="PROSITE" id="PS50110"/>
    </source>
</evidence>
<name>A0A563VXG0_9CYAN</name>
<feature type="compositionally biased region" description="Low complexity" evidence="9">
    <location>
        <begin position="420"/>
        <end position="443"/>
    </location>
</feature>
<organism evidence="13 14">
    <name type="scientific">Hyella patelloides LEGE 07179</name>
    <dbReference type="NCBI Taxonomy" id="945734"/>
    <lineage>
        <taxon>Bacteria</taxon>
        <taxon>Bacillati</taxon>
        <taxon>Cyanobacteriota</taxon>
        <taxon>Cyanophyceae</taxon>
        <taxon>Pleurocapsales</taxon>
        <taxon>Hyellaceae</taxon>
        <taxon>Hyella</taxon>
    </lineage>
</organism>
<dbReference type="InterPro" id="IPR005467">
    <property type="entry name" value="His_kinase_dom"/>
</dbReference>
<keyword evidence="4" id="KW-0808">Transferase</keyword>